<gene>
    <name evidence="1" type="ORF">SAMN05421866_1702</name>
</gene>
<evidence type="ECO:0000313" key="1">
    <source>
        <dbReference type="EMBL" id="SHG97655.1"/>
    </source>
</evidence>
<dbReference type="eggNOG" id="COG0438">
    <property type="taxonomic scope" value="Bacteria"/>
</dbReference>
<dbReference type="Proteomes" id="UP000184047">
    <property type="component" value="Unassembled WGS sequence"/>
</dbReference>
<organism evidence="1 2">
    <name type="scientific">Chryseobacterium oranimense</name>
    <dbReference type="NCBI Taxonomy" id="421058"/>
    <lineage>
        <taxon>Bacteria</taxon>
        <taxon>Pseudomonadati</taxon>
        <taxon>Bacteroidota</taxon>
        <taxon>Flavobacteriia</taxon>
        <taxon>Flavobacteriales</taxon>
        <taxon>Weeksellaceae</taxon>
        <taxon>Chryseobacterium group</taxon>
        <taxon>Chryseobacterium</taxon>
    </lineage>
</organism>
<dbReference type="EMBL" id="FQWT01000002">
    <property type="protein sequence ID" value="SHG97655.1"/>
    <property type="molecule type" value="Genomic_DNA"/>
</dbReference>
<sequence>MRILFHENELNYRGTSIALYDYADFNERYLGNESVIVYNKTLPTNHPLGIEKFEKRFQVFGYSDFKEVDTIIKNNNIDLFYAIKNGFYDDIETKECKTVVHSVFKYFEPHGDIYAYVSEWLSEEMTQGRSPFVPHMVNFENETHEDLRTELNIPKNAKVFGYYGGGQSFNIGFVQKIVEKIASAYKDIYFIFMGVDPFVKKRWWKSVPSNIKFLPPSSDVLMKLKFINTCNALLHARERGETFGITVAEFAIKGKPVITFADSPEKAHINHLKDQAYYYKDAKELKNILLDSDLSLSARELYEKFLPNPVMDKFKKVFID</sequence>
<reference evidence="2" key="1">
    <citation type="submission" date="2016-11" db="EMBL/GenBank/DDBJ databases">
        <authorList>
            <person name="Varghese N."/>
            <person name="Submissions S."/>
        </authorList>
    </citation>
    <scope>NUCLEOTIDE SEQUENCE [LARGE SCALE GENOMIC DNA]</scope>
    <source>
        <strain evidence="2">DSM 19055</strain>
    </source>
</reference>
<dbReference type="Gene3D" id="3.40.50.2000">
    <property type="entry name" value="Glycogen Phosphorylase B"/>
    <property type="match status" value="1"/>
</dbReference>
<proteinExistence type="predicted"/>
<dbReference type="OrthoDB" id="1224817at2"/>
<dbReference type="RefSeq" id="WP_073061768.1">
    <property type="nucleotide sequence ID" value="NZ_FQWT01000002.1"/>
</dbReference>
<name>A0A1M5P7H6_9FLAO</name>
<dbReference type="AlphaFoldDB" id="A0A1M5P7H6"/>
<evidence type="ECO:0008006" key="3">
    <source>
        <dbReference type="Google" id="ProtNLM"/>
    </source>
</evidence>
<dbReference type="STRING" id="421058.SAMN05421866_1702"/>
<accession>A0A1M5P7H6</accession>
<dbReference type="SUPFAM" id="SSF53756">
    <property type="entry name" value="UDP-Glycosyltransferase/glycogen phosphorylase"/>
    <property type="match status" value="1"/>
</dbReference>
<keyword evidence="2" id="KW-1185">Reference proteome</keyword>
<protein>
    <recommendedName>
        <fullName evidence="3">Glycosyl transferases group 1</fullName>
    </recommendedName>
</protein>
<evidence type="ECO:0000313" key="2">
    <source>
        <dbReference type="Proteomes" id="UP000184047"/>
    </source>
</evidence>